<reference evidence="3 4" key="1">
    <citation type="journal article" date="2020" name="Mol. Plant">
        <title>The Chromosome-Based Rubber Tree Genome Provides New Insights into Spurge Genome Evolution and Rubber Biosynthesis.</title>
        <authorList>
            <person name="Liu J."/>
            <person name="Shi C."/>
            <person name="Shi C.C."/>
            <person name="Li W."/>
            <person name="Zhang Q.J."/>
            <person name="Zhang Y."/>
            <person name="Li K."/>
            <person name="Lu H.F."/>
            <person name="Shi C."/>
            <person name="Zhu S.T."/>
            <person name="Xiao Z.Y."/>
            <person name="Nan H."/>
            <person name="Yue Y."/>
            <person name="Zhu X.G."/>
            <person name="Wu Y."/>
            <person name="Hong X.N."/>
            <person name="Fan G.Y."/>
            <person name="Tong Y."/>
            <person name="Zhang D."/>
            <person name="Mao C.L."/>
            <person name="Liu Y.L."/>
            <person name="Hao S.J."/>
            <person name="Liu W.Q."/>
            <person name="Lv M.Q."/>
            <person name="Zhang H.B."/>
            <person name="Liu Y."/>
            <person name="Hu-Tang G.R."/>
            <person name="Wang J.P."/>
            <person name="Wang J.H."/>
            <person name="Sun Y.H."/>
            <person name="Ni S.B."/>
            <person name="Chen W.B."/>
            <person name="Zhang X.C."/>
            <person name="Jiao Y.N."/>
            <person name="Eichler E.E."/>
            <person name="Li G.H."/>
            <person name="Liu X."/>
            <person name="Gao L.Z."/>
        </authorList>
    </citation>
    <scope>NUCLEOTIDE SEQUENCE [LARGE SCALE GENOMIC DNA]</scope>
    <source>
        <strain evidence="4">cv. GT1</strain>
        <tissue evidence="3">Leaf</tissue>
    </source>
</reference>
<evidence type="ECO:0000256" key="1">
    <source>
        <dbReference type="SAM" id="MobiDB-lite"/>
    </source>
</evidence>
<proteinExistence type="predicted"/>
<comment type="caution">
    <text evidence="3">The sequence shown here is derived from an EMBL/GenBank/DDBJ whole genome shotgun (WGS) entry which is preliminary data.</text>
</comment>
<feature type="transmembrane region" description="Helical" evidence="2">
    <location>
        <begin position="318"/>
        <end position="336"/>
    </location>
</feature>
<organism evidence="3 4">
    <name type="scientific">Hevea brasiliensis</name>
    <name type="common">Para rubber tree</name>
    <name type="synonym">Siphonia brasiliensis</name>
    <dbReference type="NCBI Taxonomy" id="3981"/>
    <lineage>
        <taxon>Eukaryota</taxon>
        <taxon>Viridiplantae</taxon>
        <taxon>Streptophyta</taxon>
        <taxon>Embryophyta</taxon>
        <taxon>Tracheophyta</taxon>
        <taxon>Spermatophyta</taxon>
        <taxon>Magnoliopsida</taxon>
        <taxon>eudicotyledons</taxon>
        <taxon>Gunneridae</taxon>
        <taxon>Pentapetalae</taxon>
        <taxon>rosids</taxon>
        <taxon>fabids</taxon>
        <taxon>Malpighiales</taxon>
        <taxon>Euphorbiaceae</taxon>
        <taxon>Crotonoideae</taxon>
        <taxon>Micrandreae</taxon>
        <taxon>Hevea</taxon>
    </lineage>
</organism>
<dbReference type="AlphaFoldDB" id="A0A6A6N5E8"/>
<keyword evidence="2" id="KW-0472">Membrane</keyword>
<feature type="region of interest" description="Disordered" evidence="1">
    <location>
        <begin position="196"/>
        <end position="220"/>
    </location>
</feature>
<gene>
    <name evidence="3" type="ORF">GH714_023140</name>
</gene>
<keyword evidence="2" id="KW-0812">Transmembrane</keyword>
<feature type="transmembrane region" description="Helical" evidence="2">
    <location>
        <begin position="103"/>
        <end position="120"/>
    </location>
</feature>
<evidence type="ECO:0000313" key="4">
    <source>
        <dbReference type="Proteomes" id="UP000467840"/>
    </source>
</evidence>
<evidence type="ECO:0000313" key="3">
    <source>
        <dbReference type="EMBL" id="KAF2320085.1"/>
    </source>
</evidence>
<keyword evidence="4" id="KW-1185">Reference proteome</keyword>
<keyword evidence="2" id="KW-1133">Transmembrane helix</keyword>
<protein>
    <submittedName>
        <fullName evidence="3">Uncharacterized protein</fullName>
    </submittedName>
</protein>
<feature type="compositionally biased region" description="Basic and acidic residues" evidence="1">
    <location>
        <begin position="200"/>
        <end position="212"/>
    </location>
</feature>
<dbReference type="EMBL" id="JAAGAX010000003">
    <property type="protein sequence ID" value="KAF2320085.1"/>
    <property type="molecule type" value="Genomic_DNA"/>
</dbReference>
<name>A0A6A6N5E8_HEVBR</name>
<sequence>MALQLDENMFAILADEDMALQVDENMFAILADEDMALQVDENMFAILSDEDGEDLSKLVDKYRDRILEEKKEETLLVKRISKKKKRAKKDGRQKLDKKKKKRGMIYMMGMLIFCIFFQHYDQKLLMALQQDQNMFAILADEDGEDLSKLVDKYLANSTASPPQEKKNKQKQQQPKKKQEQADGLISAEIFKAKPLVLPDHGGDKEQQEEFKNGHNKRQGSDEWVQVTKVPKDMALQLHENMFAILADEDMAPQPEENMFAVLADEDGEDLSKLVDEYCDRVLEEKKEQTLPVKRISKKKKHATKDRCQKLDNNKKKRGMIYMMGMVVIVVAWLCPLY</sequence>
<dbReference type="Proteomes" id="UP000467840">
    <property type="component" value="Chromosome 10"/>
</dbReference>
<evidence type="ECO:0000256" key="2">
    <source>
        <dbReference type="SAM" id="Phobius"/>
    </source>
</evidence>
<accession>A0A6A6N5E8</accession>
<feature type="region of interest" description="Disordered" evidence="1">
    <location>
        <begin position="157"/>
        <end position="181"/>
    </location>
</feature>